<organism evidence="1 2">
    <name type="scientific">Phocaeicola vulgatus</name>
    <name type="common">Bacteroides vulgatus</name>
    <dbReference type="NCBI Taxonomy" id="821"/>
    <lineage>
        <taxon>Bacteria</taxon>
        <taxon>Pseudomonadati</taxon>
        <taxon>Bacteroidota</taxon>
        <taxon>Bacteroidia</taxon>
        <taxon>Bacteroidales</taxon>
        <taxon>Bacteroidaceae</taxon>
        <taxon>Phocaeicola</taxon>
    </lineage>
</organism>
<dbReference type="EMBL" id="QSJM01000028">
    <property type="protein sequence ID" value="RHD79850.1"/>
    <property type="molecule type" value="Genomic_DNA"/>
</dbReference>
<comment type="caution">
    <text evidence="1">The sequence shown here is derived from an EMBL/GenBank/DDBJ whole genome shotgun (WGS) entry which is preliminary data.</text>
</comment>
<sequence length="988" mass="115503">MLETKEDILLRNCLADKVEQFRQNINDGRPYVWELRLSMGEFCKIETAIANSIFSHSGDYHHLLSEEYAVIVVIYLAEWYKRFYKGIDTADESKVLSFSTDELKKLYFLAKIDSNTFVYNASKNPDKTSYRWLESLQVLGGLAIQAELKRNENDPLLLQLCKIFYGEETDLDELKDRNRAVALKESISRRHSLYHFLNCILCKGKELPFAISDTKDEATGIPQLLHRIQVANKLAKKNKFDFEWIVAYAASHNRMVRHLKVKLKPEEIGGGKKQYIGYDRLMSPEWGIEHPEEVGRICFYLRFKDEDQYLHTSDNSDTPIFKYDNTGSELTGFLSVNKIDENVYTNIPVEHFDKVEMWIKYDITSPDGRNQTLSRMVQVEKVADYMQVYAIPKTSNKFTSKRNSQTATAVIFSTAYHLAKDYMNLPVVFAHFRNGDKCSQNYYWCPINDKVILVGPDGKEILPPFFNRNGLYQVVTKQYIKTIKYKDNYFVLYKYIDTDYDEDEMQEDCIPVLFGRSGLEVRHYATSLSIEGEPVSDYELEWQKNGRYVDWNLEEPKQGAIRLRVTVKDIVFKPQVYYVPFSPSCSEQAPIWRDFEHMRICTALEGVEDIQDDFKKLCDVQEPDTKQLVIGNKNAKILIDVYRPIILRELSQINKKGHKKIVEFCGKDKDLHVPLINCNQFSLRDFSENGVKEYQIKSNSTFYYAFPTFNDPNLSVDNYKCELKASEITKELPLDYLKIYISRVLDIQTELYAWNYMTEPTLIANAKELKEDGIVFQSLISDDSPRHYAQPYIRKAKAGWSGKKAQVNTDPLNCFETVSLHKVYYFLFTPLIKVVKSNNQIKDILFPLMKKREFKLTDSDISNLYRFAVQFHFDWMLLPRILWVSSIEKFAQDEHSRQYCQKAVLDFFSKTPKCTDNKEKTCLSEFLKIYWSFNSYPKVDDIVEKSLQLILDKSDALGKYDNMKDFLKVYDPCRYKFSEMSRAIVITD</sequence>
<name>A0A414H8H7_PHOVU</name>
<evidence type="ECO:0000313" key="2">
    <source>
        <dbReference type="Proteomes" id="UP000283429"/>
    </source>
</evidence>
<gene>
    <name evidence="1" type="ORF">DW783_10630</name>
</gene>
<dbReference type="AlphaFoldDB" id="A0A414H8H7"/>
<evidence type="ECO:0000313" key="1">
    <source>
        <dbReference type="EMBL" id="RHD79850.1"/>
    </source>
</evidence>
<accession>A0A414H8H7</accession>
<protein>
    <submittedName>
        <fullName evidence="1">Uncharacterized protein</fullName>
    </submittedName>
</protein>
<dbReference type="RefSeq" id="WP_147392926.1">
    <property type="nucleotide sequence ID" value="NZ_QSJM01000028.1"/>
</dbReference>
<reference evidence="1 2" key="1">
    <citation type="submission" date="2018-08" db="EMBL/GenBank/DDBJ databases">
        <title>A genome reference for cultivated species of the human gut microbiota.</title>
        <authorList>
            <person name="Zou Y."/>
            <person name="Xue W."/>
            <person name="Luo G."/>
        </authorList>
    </citation>
    <scope>NUCLEOTIDE SEQUENCE [LARGE SCALE GENOMIC DNA]</scope>
    <source>
        <strain evidence="1 2">AM30-40</strain>
    </source>
</reference>
<proteinExistence type="predicted"/>
<dbReference type="Proteomes" id="UP000283429">
    <property type="component" value="Unassembled WGS sequence"/>
</dbReference>